<dbReference type="OrthoDB" id="3445803at2759"/>
<dbReference type="AlphaFoldDB" id="A0A9P4GYC0"/>
<evidence type="ECO:0000256" key="1">
    <source>
        <dbReference type="SAM" id="SignalP"/>
    </source>
</evidence>
<keyword evidence="3" id="KW-1185">Reference proteome</keyword>
<reference evidence="2" key="1">
    <citation type="journal article" date="2020" name="Stud. Mycol.">
        <title>101 Dothideomycetes genomes: a test case for predicting lifestyles and emergence of pathogens.</title>
        <authorList>
            <person name="Haridas S."/>
            <person name="Albert R."/>
            <person name="Binder M."/>
            <person name="Bloem J."/>
            <person name="Labutti K."/>
            <person name="Salamov A."/>
            <person name="Andreopoulos B."/>
            <person name="Baker S."/>
            <person name="Barry K."/>
            <person name="Bills G."/>
            <person name="Bluhm B."/>
            <person name="Cannon C."/>
            <person name="Castanera R."/>
            <person name="Culley D."/>
            <person name="Daum C."/>
            <person name="Ezra D."/>
            <person name="Gonzalez J."/>
            <person name="Henrissat B."/>
            <person name="Kuo A."/>
            <person name="Liang C."/>
            <person name="Lipzen A."/>
            <person name="Lutzoni F."/>
            <person name="Magnuson J."/>
            <person name="Mondo S."/>
            <person name="Nolan M."/>
            <person name="Ohm R."/>
            <person name="Pangilinan J."/>
            <person name="Park H.-J."/>
            <person name="Ramirez L."/>
            <person name="Alfaro M."/>
            <person name="Sun H."/>
            <person name="Tritt A."/>
            <person name="Yoshinaga Y."/>
            <person name="Zwiers L.-H."/>
            <person name="Turgeon B."/>
            <person name="Goodwin S."/>
            <person name="Spatafora J."/>
            <person name="Crous P."/>
            <person name="Grigoriev I."/>
        </authorList>
    </citation>
    <scope>NUCLEOTIDE SEQUENCE</scope>
    <source>
        <strain evidence="2">CBS 110217</strain>
    </source>
</reference>
<evidence type="ECO:0000313" key="3">
    <source>
        <dbReference type="Proteomes" id="UP000799777"/>
    </source>
</evidence>
<comment type="caution">
    <text evidence="2">The sequence shown here is derived from an EMBL/GenBank/DDBJ whole genome shotgun (WGS) entry which is preliminary data.</text>
</comment>
<gene>
    <name evidence="2" type="ORF">EK21DRAFT_104781</name>
</gene>
<name>A0A9P4GYC0_9PLEO</name>
<organism evidence="2 3">
    <name type="scientific">Setomelanomma holmii</name>
    <dbReference type="NCBI Taxonomy" id="210430"/>
    <lineage>
        <taxon>Eukaryota</taxon>
        <taxon>Fungi</taxon>
        <taxon>Dikarya</taxon>
        <taxon>Ascomycota</taxon>
        <taxon>Pezizomycotina</taxon>
        <taxon>Dothideomycetes</taxon>
        <taxon>Pleosporomycetidae</taxon>
        <taxon>Pleosporales</taxon>
        <taxon>Pleosporineae</taxon>
        <taxon>Phaeosphaeriaceae</taxon>
        <taxon>Setomelanomma</taxon>
    </lineage>
</organism>
<evidence type="ECO:0000313" key="2">
    <source>
        <dbReference type="EMBL" id="KAF2024296.1"/>
    </source>
</evidence>
<feature type="chain" id="PRO_5040270862" evidence="1">
    <location>
        <begin position="20"/>
        <end position="374"/>
    </location>
</feature>
<sequence>MLTSLNLVALSSLLFSANAATLARRAVRTATVFLAIASGTPAHLASGFIYSIPDNGTSISIQIPDELYTDFGFDANRAGSAQLVAPSRGWAYGSSEYTGRWESTLSNYRASRKFGADFIMLVHDMWGVDWLTTSIMFPGDDGDWSSFEAFTDRLIANIKSNGPGGKGFWNREFSQYTACYVRVNAKCRLDSSADPQFDLVTFNNFRTQYGTPERPIDINEYGAPDKQSAPASVWHISRFERHNIRGLRGKWASYGNLHDFTANVLGKDGSTYFSNRDCRVATSSSANNLFDVLAGNRRNTNTYDITITGLISVGLPSSGTVKIRTRRFNWTGQYSPVMTVDDLGIVEHTYTNDAVTFWITPDKIETAYAFEFVH</sequence>
<accession>A0A9P4GYC0</accession>
<feature type="signal peptide" evidence="1">
    <location>
        <begin position="1"/>
        <end position="19"/>
    </location>
</feature>
<dbReference type="Proteomes" id="UP000799777">
    <property type="component" value="Unassembled WGS sequence"/>
</dbReference>
<keyword evidence="1" id="KW-0732">Signal</keyword>
<proteinExistence type="predicted"/>
<dbReference type="EMBL" id="ML978301">
    <property type="protein sequence ID" value="KAF2024296.1"/>
    <property type="molecule type" value="Genomic_DNA"/>
</dbReference>
<protein>
    <submittedName>
        <fullName evidence="2">Uncharacterized protein</fullName>
    </submittedName>
</protein>